<dbReference type="RefSeq" id="WP_286004364.1">
    <property type="nucleotide sequence ID" value="NZ_JASVEJ010000022.1"/>
</dbReference>
<evidence type="ECO:0000259" key="1">
    <source>
        <dbReference type="Pfam" id="PF09204"/>
    </source>
</evidence>
<gene>
    <name evidence="2" type="ORF">QQ055_05965</name>
</gene>
<feature type="domain" description="Colicin D immunity protein" evidence="1">
    <location>
        <begin position="2"/>
        <end position="81"/>
    </location>
</feature>
<protein>
    <submittedName>
        <fullName evidence="2">Colicin immunity domain-containing protein</fullName>
    </submittedName>
</protein>
<name>A0ABT7LYC4_9CYAN</name>
<keyword evidence="3" id="KW-1185">Reference proteome</keyword>
<organism evidence="2 3">
    <name type="scientific">Geitlerinema calcuttense NRMC-F 0142</name>
    <dbReference type="NCBI Taxonomy" id="2922238"/>
    <lineage>
        <taxon>Bacteria</taxon>
        <taxon>Bacillati</taxon>
        <taxon>Cyanobacteriota</taxon>
        <taxon>Cyanophyceae</taxon>
        <taxon>Geitlerinematales</taxon>
        <taxon>Geitlerinemataceae</taxon>
        <taxon>Geitlerinema</taxon>
    </lineage>
</organism>
<dbReference type="Gene3D" id="1.20.120.650">
    <property type="entry name" value="Colicin D"/>
    <property type="match status" value="1"/>
</dbReference>
<accession>A0ABT7LYC4</accession>
<dbReference type="EMBL" id="JASVEJ010000022">
    <property type="protein sequence ID" value="MDL5057010.1"/>
    <property type="molecule type" value="Genomic_DNA"/>
</dbReference>
<dbReference type="InterPro" id="IPR015287">
    <property type="entry name" value="Colicin_D_immunity_dom"/>
</dbReference>
<dbReference type="Pfam" id="PF09204">
    <property type="entry name" value="Colicin_immun"/>
    <property type="match status" value="1"/>
</dbReference>
<evidence type="ECO:0000313" key="3">
    <source>
        <dbReference type="Proteomes" id="UP001230986"/>
    </source>
</evidence>
<comment type="caution">
    <text evidence="2">The sequence shown here is derived from an EMBL/GenBank/DDBJ whole genome shotgun (WGS) entry which is preliminary data.</text>
</comment>
<sequence length="88" mass="10427">MYIQLLKDFVDRHISSSEFESKFLELFKKEVSFNSEEEFKILDKLFGDVDSYCSDMSLFDPEFDIDETNLRLSAQETLTALERKIKEL</sequence>
<reference evidence="2 3" key="1">
    <citation type="submission" date="2023-06" db="EMBL/GenBank/DDBJ databases">
        <title>Whole genome sequence of Oscillatoria calcuttensis NRMC-F 0142.</title>
        <authorList>
            <person name="Shakena Fathima T."/>
            <person name="Muralitharan G."/>
            <person name="Thajuddin N."/>
        </authorList>
    </citation>
    <scope>NUCLEOTIDE SEQUENCE [LARGE SCALE GENOMIC DNA]</scope>
    <source>
        <strain evidence="2 3">NRMC-F 0142</strain>
    </source>
</reference>
<dbReference type="InterPro" id="IPR036471">
    <property type="entry name" value="Colicin_D_sf"/>
</dbReference>
<proteinExistence type="predicted"/>
<dbReference type="Proteomes" id="UP001230986">
    <property type="component" value="Unassembled WGS sequence"/>
</dbReference>
<evidence type="ECO:0000313" key="2">
    <source>
        <dbReference type="EMBL" id="MDL5057010.1"/>
    </source>
</evidence>